<dbReference type="InterPro" id="IPR013784">
    <property type="entry name" value="Carb-bd-like_fold"/>
</dbReference>
<reference evidence="2" key="1">
    <citation type="journal article" date="2020" name="Ecol. Evol.">
        <title>Genome structure and content of the rice root-knot nematode (Meloidogyne graminicola).</title>
        <authorList>
            <person name="Phan N.T."/>
            <person name="Danchin E.G.J."/>
            <person name="Klopp C."/>
            <person name="Perfus-Barbeoch L."/>
            <person name="Kozlowski D.K."/>
            <person name="Koutsovoulos G.D."/>
            <person name="Lopez-Roques C."/>
            <person name="Bouchez O."/>
            <person name="Zahm M."/>
            <person name="Besnard G."/>
            <person name="Bellafiore S."/>
        </authorList>
    </citation>
    <scope>NUCLEOTIDE SEQUENCE</scope>
    <source>
        <strain evidence="2">VN-18</strain>
    </source>
</reference>
<dbReference type="SMART" id="SM01065">
    <property type="entry name" value="CBM_2"/>
    <property type="match status" value="1"/>
</dbReference>
<dbReference type="AlphaFoldDB" id="A0A8S9ZU48"/>
<dbReference type="SUPFAM" id="SSF49452">
    <property type="entry name" value="Starch-binding domain-like"/>
    <property type="match status" value="1"/>
</dbReference>
<keyword evidence="3" id="KW-1185">Reference proteome</keyword>
<accession>A0A8S9ZU48</accession>
<comment type="caution">
    <text evidence="2">The sequence shown here is derived from an EMBL/GenBank/DDBJ whole genome shotgun (WGS) entry which is preliminary data.</text>
</comment>
<evidence type="ECO:0000259" key="1">
    <source>
        <dbReference type="PROSITE" id="PS51166"/>
    </source>
</evidence>
<dbReference type="EMBL" id="JABEBT010000022">
    <property type="protein sequence ID" value="KAF7637232.1"/>
    <property type="molecule type" value="Genomic_DNA"/>
</dbReference>
<evidence type="ECO:0000313" key="3">
    <source>
        <dbReference type="Proteomes" id="UP000605970"/>
    </source>
</evidence>
<dbReference type="InterPro" id="IPR013783">
    <property type="entry name" value="Ig-like_fold"/>
</dbReference>
<sequence>MSTVNFSVFVPFHILGGQRVFLTGSSKELGSWDARKALKLKKDKDGFWIGSTQISNDPVIMYFYFIGHSIKTETADEKILSVLRWEELVKPRCLTFSDVCGLANLRDVFGEEKSTNGNFSNEQLALKLTGDLKLFKKRKKNSLDGTEVLVIKTNV</sequence>
<gene>
    <name evidence="2" type="ORF">Mgra_00003408</name>
</gene>
<organism evidence="2 3">
    <name type="scientific">Meloidogyne graminicola</name>
    <dbReference type="NCBI Taxonomy" id="189291"/>
    <lineage>
        <taxon>Eukaryota</taxon>
        <taxon>Metazoa</taxon>
        <taxon>Ecdysozoa</taxon>
        <taxon>Nematoda</taxon>
        <taxon>Chromadorea</taxon>
        <taxon>Rhabditida</taxon>
        <taxon>Tylenchina</taxon>
        <taxon>Tylenchomorpha</taxon>
        <taxon>Tylenchoidea</taxon>
        <taxon>Meloidogynidae</taxon>
        <taxon>Meloidogyninae</taxon>
        <taxon>Meloidogyne</taxon>
    </lineage>
</organism>
<dbReference type="PROSITE" id="PS51166">
    <property type="entry name" value="CBM20"/>
    <property type="match status" value="1"/>
</dbReference>
<feature type="domain" description="CBM20" evidence="1">
    <location>
        <begin position="1"/>
        <end position="111"/>
    </location>
</feature>
<dbReference type="GO" id="GO:2001070">
    <property type="term" value="F:starch binding"/>
    <property type="evidence" value="ECO:0007669"/>
    <property type="project" value="InterPro"/>
</dbReference>
<name>A0A8S9ZU48_9BILA</name>
<proteinExistence type="predicted"/>
<protein>
    <submittedName>
        <fullName evidence="2">CBM20 domain-containing protein</fullName>
    </submittedName>
</protein>
<dbReference type="Pfam" id="PF00686">
    <property type="entry name" value="CBM_20"/>
    <property type="match status" value="1"/>
</dbReference>
<dbReference type="Proteomes" id="UP000605970">
    <property type="component" value="Unassembled WGS sequence"/>
</dbReference>
<dbReference type="InterPro" id="IPR002044">
    <property type="entry name" value="CBM20"/>
</dbReference>
<dbReference type="Gene3D" id="2.60.40.10">
    <property type="entry name" value="Immunoglobulins"/>
    <property type="match status" value="1"/>
</dbReference>
<dbReference type="OrthoDB" id="1058301at2759"/>
<evidence type="ECO:0000313" key="2">
    <source>
        <dbReference type="EMBL" id="KAF7637232.1"/>
    </source>
</evidence>